<dbReference type="SUPFAM" id="SSF56003">
    <property type="entry name" value="Molybdenum cofactor-binding domain"/>
    <property type="match status" value="2"/>
</dbReference>
<evidence type="ECO:0000313" key="2">
    <source>
        <dbReference type="EMBL" id="MTB96752.1"/>
    </source>
</evidence>
<dbReference type="AlphaFoldDB" id="A0A6I3JF66"/>
<dbReference type="Gene3D" id="3.90.1170.50">
    <property type="entry name" value="Aldehyde oxidase/xanthine dehydrogenase, a/b hammerhead"/>
    <property type="match status" value="1"/>
</dbReference>
<dbReference type="InterPro" id="IPR000674">
    <property type="entry name" value="Ald_Oxase/Xan_DH_a/b"/>
</dbReference>
<proteinExistence type="predicted"/>
<dbReference type="PANTHER" id="PTHR47495">
    <property type="entry name" value="ALDEHYDE DEHYDROGENASE"/>
    <property type="match status" value="1"/>
</dbReference>
<sequence length="678" mass="71292">MSALPPHVVDNPRLGTWLSVADTADGPGVEVHVGKVELGQGILTALAQVAADALALPVAGIRMVPADTAHGPDEGLTAGSLSVLQAGAALRHVGAVVRAMADPAEEGYVGRIAALDPDTDLCTAPTAGPVRPTAVGLDVPRLDLPDKVLGRPRFLADLRPEGLLHGRVLRPPSPGARLVSLAPDWQAPGVALVRDGSFVGVVGEREADVDRALEQLARDCSWAEVDSLPEESGMVEWLRAGPHEAIEVLEESPAPGTVTASYSKPLLAHASIAPSVGMALWDSARVRVWSHSQGIHLLRLAIAGALALDPAAIEVEHAENAGCYGHNAADDAAFDAVLLARAVPGRPVQARWTRPDELCWAPLSPAMAATVSAGLVEGRITGWSYDVVGLGHSSRPGYRGAPGLLAAAHLATPIDLPQPTDPPLASGGGTTRNAVPLYDVGPRRVTGHRRMDSPFRTSAMRALGAYLNVFAIESFMDELALAAGADPVDFRLEHLSDERARHVVAEAARLAGWTEPLPEAAGRGLGFARYKDTGAYCAVVAEVTAISAVEVRRLTVVADIGLVVNPDGARNQLEGGATQSVSWTTKERVRFDRRRITTTDWERYPILTFSEAPPVDVHLVDSDEPSLGAGEAAQGPTAAAIANAVHRAIGVRVRDLPLDADSIIRAIEASERQEQTPE</sequence>
<dbReference type="PANTHER" id="PTHR47495:SF1">
    <property type="entry name" value="BLL3820 PROTEIN"/>
    <property type="match status" value="1"/>
</dbReference>
<dbReference type="GO" id="GO:0016491">
    <property type="term" value="F:oxidoreductase activity"/>
    <property type="evidence" value="ECO:0007669"/>
    <property type="project" value="InterPro"/>
</dbReference>
<comment type="caution">
    <text evidence="2">The sequence shown here is derived from an EMBL/GenBank/DDBJ whole genome shotgun (WGS) entry which is preliminary data.</text>
</comment>
<dbReference type="EMBL" id="WLCI01000018">
    <property type="protein sequence ID" value="MTB96752.1"/>
    <property type="molecule type" value="Genomic_DNA"/>
</dbReference>
<gene>
    <name evidence="2" type="ORF">GGQ22_16880</name>
</gene>
<dbReference type="Pfam" id="PF20256">
    <property type="entry name" value="MoCoBD_2"/>
    <property type="match status" value="2"/>
</dbReference>
<accession>A0A6I3JF66</accession>
<dbReference type="InterPro" id="IPR046867">
    <property type="entry name" value="AldOxase/xan_DH_MoCoBD2"/>
</dbReference>
<reference evidence="2 3" key="1">
    <citation type="submission" date="2019-10" db="EMBL/GenBank/DDBJ databases">
        <title>Nocardioides novel species isolated from the excrement of Marmot.</title>
        <authorList>
            <person name="Zhang G."/>
        </authorList>
    </citation>
    <scope>NUCLEOTIDE SEQUENCE [LARGE SCALE GENOMIC DNA]</scope>
    <source>
        <strain evidence="3">zg-579</strain>
    </source>
</reference>
<dbReference type="InterPro" id="IPR012368">
    <property type="entry name" value="OxRdtase_Mopterin-bd_su_IorB"/>
</dbReference>
<protein>
    <submittedName>
        <fullName evidence="2">Molybdopterin-dependent oxidoreductase</fullName>
    </submittedName>
</protein>
<dbReference type="RefSeq" id="WP_171897092.1">
    <property type="nucleotide sequence ID" value="NZ_CP053660.1"/>
</dbReference>
<organism evidence="2 3">
    <name type="scientific">Nocardioides marmotae</name>
    <dbReference type="NCBI Taxonomy" id="2663857"/>
    <lineage>
        <taxon>Bacteria</taxon>
        <taxon>Bacillati</taxon>
        <taxon>Actinomycetota</taxon>
        <taxon>Actinomycetes</taxon>
        <taxon>Propionibacteriales</taxon>
        <taxon>Nocardioidaceae</taxon>
        <taxon>Nocardioides</taxon>
    </lineage>
</organism>
<dbReference type="PIRSF" id="PIRSF036389">
    <property type="entry name" value="IOR_B"/>
    <property type="match status" value="1"/>
</dbReference>
<dbReference type="InterPro" id="IPR052516">
    <property type="entry name" value="N-heterocyclic_Hydroxylase"/>
</dbReference>
<dbReference type="Pfam" id="PF02738">
    <property type="entry name" value="MoCoBD_1"/>
    <property type="match status" value="1"/>
</dbReference>
<evidence type="ECO:0000313" key="3">
    <source>
        <dbReference type="Proteomes" id="UP000433406"/>
    </source>
</evidence>
<feature type="domain" description="Aldehyde oxidase/xanthine dehydrogenase a/b hammerhead" evidence="1">
    <location>
        <begin position="149"/>
        <end position="229"/>
    </location>
</feature>
<dbReference type="InterPro" id="IPR008274">
    <property type="entry name" value="AldOxase/xan_DH_MoCoBD1"/>
</dbReference>
<dbReference type="Gene3D" id="3.30.365.10">
    <property type="entry name" value="Aldehyde oxidase/xanthine dehydrogenase, molybdopterin binding domain"/>
    <property type="match status" value="4"/>
</dbReference>
<dbReference type="Proteomes" id="UP000433406">
    <property type="component" value="Unassembled WGS sequence"/>
</dbReference>
<keyword evidence="3" id="KW-1185">Reference proteome</keyword>
<dbReference type="InterPro" id="IPR037165">
    <property type="entry name" value="AldOxase/xan_DH_Mopterin-bd_sf"/>
</dbReference>
<name>A0A6I3JF66_9ACTN</name>
<dbReference type="SMART" id="SM01008">
    <property type="entry name" value="Ald_Xan_dh_C"/>
    <property type="match status" value="1"/>
</dbReference>
<evidence type="ECO:0000259" key="1">
    <source>
        <dbReference type="SMART" id="SM01008"/>
    </source>
</evidence>